<organism evidence="1">
    <name type="scientific">Mycobacterium xenopi 4042</name>
    <dbReference type="NCBI Taxonomy" id="1299334"/>
    <lineage>
        <taxon>Bacteria</taxon>
        <taxon>Bacillati</taxon>
        <taxon>Actinomycetota</taxon>
        <taxon>Actinomycetes</taxon>
        <taxon>Mycobacteriales</taxon>
        <taxon>Mycobacteriaceae</taxon>
        <taxon>Mycobacterium</taxon>
    </lineage>
</organism>
<dbReference type="EMBL" id="JAOB01000020">
    <property type="protein sequence ID" value="EUA66049.1"/>
    <property type="molecule type" value="Genomic_DNA"/>
</dbReference>
<dbReference type="AlphaFoldDB" id="X8DCE8"/>
<accession>X8DCE8</accession>
<comment type="caution">
    <text evidence="1">The sequence shown here is derived from an EMBL/GenBank/DDBJ whole genome shotgun (WGS) entry which is preliminary data.</text>
</comment>
<protein>
    <submittedName>
        <fullName evidence="1">Uncharacterized protein</fullName>
    </submittedName>
</protein>
<sequence length="50" mass="5249">MPGLVADGARARSADARDCLHVTDALSDEALIEARSRLDPAPVGWSVRCG</sequence>
<reference evidence="1" key="1">
    <citation type="submission" date="2014-01" db="EMBL/GenBank/DDBJ databases">
        <authorList>
            <person name="Brown-Elliot B."/>
            <person name="Wallace R."/>
            <person name="Lenaerts A."/>
            <person name="Ordway D."/>
            <person name="DeGroote M.A."/>
            <person name="Parker T."/>
            <person name="Sizemore C."/>
            <person name="Tallon L.J."/>
            <person name="Sadzewicz L.K."/>
            <person name="Sengamalay N."/>
            <person name="Fraser C.M."/>
            <person name="Hine E."/>
            <person name="Shefchek K.A."/>
            <person name="Das S.P."/>
            <person name="Tettelin H."/>
        </authorList>
    </citation>
    <scope>NUCLEOTIDE SEQUENCE [LARGE SCALE GENOMIC DNA]</scope>
    <source>
        <strain evidence="1">4042</strain>
    </source>
</reference>
<proteinExistence type="predicted"/>
<dbReference type="PATRIC" id="fig|1299334.3.peg.2023"/>
<name>X8DCE8_MYCXE</name>
<evidence type="ECO:0000313" key="1">
    <source>
        <dbReference type="EMBL" id="EUA66049.1"/>
    </source>
</evidence>
<gene>
    <name evidence="1" type="ORF">I553_2282</name>
</gene>